<dbReference type="EMBL" id="SSGD01000008">
    <property type="protein sequence ID" value="TXI59982.1"/>
    <property type="molecule type" value="Genomic_DNA"/>
</dbReference>
<gene>
    <name evidence="1" type="ORF">E6Q54_01570</name>
</gene>
<name>A0A5C7YE45_9MYCO</name>
<dbReference type="Proteomes" id="UP000321797">
    <property type="component" value="Unassembled WGS sequence"/>
</dbReference>
<dbReference type="Pfam" id="PF12686">
    <property type="entry name" value="DUF3800"/>
    <property type="match status" value="1"/>
</dbReference>
<sequence>MRTSSAYLSLRNCAHAAPGAASPTAHPPWWAVVVCGPPFDQRRYAGRYRVLLAYLDESGDEQPLRTPEDPPVLVIAGVVVDHERVMNLVWQFLQLKKRYSPSLLKDDVQLSDLIRFEVKGSDLRKDVRSATRRNRRRALGFLDAVLKLLEEERALIIGEVYIKGEKPLSRWVYPQAVAKIAAGFEHQLQAAGTQGLIIMDARTKVKNTPSVHRLTTTRFKSGGNPVPHLVESPTFGHSDAHVILQIADIVASALIFPMACVGYCNTLIRNVHLNDEYAVLRTRYGQKLNGLQYRYTTADTGRRVGSLRVIDRLNGQPSRALYDDAAAFDLNALARFQIANGGQ</sequence>
<dbReference type="AlphaFoldDB" id="A0A5C7YE45"/>
<proteinExistence type="predicted"/>
<protein>
    <submittedName>
        <fullName evidence="1">DUF3800 domain-containing protein</fullName>
    </submittedName>
</protein>
<organism evidence="1 2">
    <name type="scientific">Mycolicibacter arupensis</name>
    <dbReference type="NCBI Taxonomy" id="342002"/>
    <lineage>
        <taxon>Bacteria</taxon>
        <taxon>Bacillati</taxon>
        <taxon>Actinomycetota</taxon>
        <taxon>Actinomycetes</taxon>
        <taxon>Mycobacteriales</taxon>
        <taxon>Mycobacteriaceae</taxon>
        <taxon>Mycolicibacter</taxon>
    </lineage>
</organism>
<accession>A0A5C7YE45</accession>
<reference evidence="1 2" key="1">
    <citation type="submission" date="2018-09" db="EMBL/GenBank/DDBJ databases">
        <title>Metagenome Assembled Genomes from an Advanced Water Purification Facility.</title>
        <authorList>
            <person name="Stamps B.W."/>
            <person name="Spear J.R."/>
        </authorList>
    </citation>
    <scope>NUCLEOTIDE SEQUENCE [LARGE SCALE GENOMIC DNA]</scope>
    <source>
        <strain evidence="1">Bin_29_2</strain>
    </source>
</reference>
<evidence type="ECO:0000313" key="1">
    <source>
        <dbReference type="EMBL" id="TXI59982.1"/>
    </source>
</evidence>
<comment type="caution">
    <text evidence="1">The sequence shown here is derived from an EMBL/GenBank/DDBJ whole genome shotgun (WGS) entry which is preliminary data.</text>
</comment>
<evidence type="ECO:0000313" key="2">
    <source>
        <dbReference type="Proteomes" id="UP000321797"/>
    </source>
</evidence>
<dbReference type="InterPro" id="IPR024524">
    <property type="entry name" value="DUF3800"/>
</dbReference>